<dbReference type="InterPro" id="IPR036010">
    <property type="entry name" value="2Fe-2S_ferredoxin-like_sf"/>
</dbReference>
<dbReference type="GO" id="GO:0016491">
    <property type="term" value="F:oxidoreductase activity"/>
    <property type="evidence" value="ECO:0007669"/>
    <property type="project" value="InterPro"/>
</dbReference>
<evidence type="ECO:0000256" key="2">
    <source>
        <dbReference type="ARBA" id="ARBA00023014"/>
    </source>
</evidence>
<dbReference type="CDD" id="cd06185">
    <property type="entry name" value="PDR_like"/>
    <property type="match status" value="1"/>
</dbReference>
<evidence type="ECO:0000313" key="6">
    <source>
        <dbReference type="EMBL" id="OCL09788.1"/>
    </source>
</evidence>
<accession>A0A8E2F3U1</accession>
<dbReference type="SUPFAM" id="SSF54292">
    <property type="entry name" value="2Fe-2S ferredoxin-like"/>
    <property type="match status" value="1"/>
</dbReference>
<dbReference type="PROSITE" id="PS51340">
    <property type="entry name" value="MOSC"/>
    <property type="match status" value="1"/>
</dbReference>
<evidence type="ECO:0000259" key="3">
    <source>
        <dbReference type="PROSITE" id="PS51085"/>
    </source>
</evidence>
<dbReference type="PANTHER" id="PTHR30212">
    <property type="entry name" value="PROTEIN YIIM"/>
    <property type="match status" value="1"/>
</dbReference>
<dbReference type="CDD" id="cd00207">
    <property type="entry name" value="fer2"/>
    <property type="match status" value="1"/>
</dbReference>
<dbReference type="SUPFAM" id="SSF63380">
    <property type="entry name" value="Riboflavin synthase domain-like"/>
    <property type="match status" value="1"/>
</dbReference>
<dbReference type="Pfam" id="PF00111">
    <property type="entry name" value="Fer2"/>
    <property type="match status" value="1"/>
</dbReference>
<dbReference type="Gene3D" id="3.40.50.80">
    <property type="entry name" value="Nucleotide-binding domain of ferredoxin-NADP reductase (FNR) module"/>
    <property type="match status" value="1"/>
</dbReference>
<dbReference type="InterPro" id="IPR005163">
    <property type="entry name" value="Tri_helical_YiiM-like"/>
</dbReference>
<dbReference type="InterPro" id="IPR039261">
    <property type="entry name" value="FNR_nucleotide-bd"/>
</dbReference>
<dbReference type="EMBL" id="KV749361">
    <property type="protein sequence ID" value="OCL09788.1"/>
    <property type="molecule type" value="Genomic_DNA"/>
</dbReference>
<keyword evidence="2" id="KW-0411">Iron-sulfur</keyword>
<keyword evidence="1" id="KW-0408">Iron</keyword>
<evidence type="ECO:0000313" key="7">
    <source>
        <dbReference type="Proteomes" id="UP000250140"/>
    </source>
</evidence>
<dbReference type="InterPro" id="IPR017938">
    <property type="entry name" value="Riboflavin_synthase-like_b-brl"/>
</dbReference>
<dbReference type="Proteomes" id="UP000250140">
    <property type="component" value="Unassembled WGS sequence"/>
</dbReference>
<dbReference type="GO" id="GO:0030151">
    <property type="term" value="F:molybdenum ion binding"/>
    <property type="evidence" value="ECO:0007669"/>
    <property type="project" value="InterPro"/>
</dbReference>
<evidence type="ECO:0000259" key="4">
    <source>
        <dbReference type="PROSITE" id="PS51340"/>
    </source>
</evidence>
<dbReference type="InterPro" id="IPR011037">
    <property type="entry name" value="Pyrv_Knase-like_insert_dom_sf"/>
</dbReference>
<proteinExistence type="predicted"/>
<feature type="domain" description="2Fe-2S ferredoxin-type" evidence="3">
    <location>
        <begin position="467"/>
        <end position="549"/>
    </location>
</feature>
<dbReference type="PROSITE" id="PS51384">
    <property type="entry name" value="FAD_FR"/>
    <property type="match status" value="1"/>
</dbReference>
<dbReference type="OrthoDB" id="5390at2759"/>
<dbReference type="Gene3D" id="2.40.33.20">
    <property type="entry name" value="PK beta-barrel domain-like"/>
    <property type="match status" value="1"/>
</dbReference>
<dbReference type="Pfam" id="PF03475">
    <property type="entry name" value="YiiM_3-alpha"/>
    <property type="match status" value="1"/>
</dbReference>
<dbReference type="PROSITE" id="PS00197">
    <property type="entry name" value="2FE2S_FER_1"/>
    <property type="match status" value="1"/>
</dbReference>
<gene>
    <name evidence="6" type="ORF">AOQ84DRAFT_13790</name>
</gene>
<organism evidence="6 7">
    <name type="scientific">Glonium stellatum</name>
    <dbReference type="NCBI Taxonomy" id="574774"/>
    <lineage>
        <taxon>Eukaryota</taxon>
        <taxon>Fungi</taxon>
        <taxon>Dikarya</taxon>
        <taxon>Ascomycota</taxon>
        <taxon>Pezizomycotina</taxon>
        <taxon>Dothideomycetes</taxon>
        <taxon>Pleosporomycetidae</taxon>
        <taxon>Gloniales</taxon>
        <taxon>Gloniaceae</taxon>
        <taxon>Glonium</taxon>
    </lineage>
</organism>
<reference evidence="6 7" key="1">
    <citation type="journal article" date="2016" name="Nat. Commun.">
        <title>Ectomycorrhizal ecology is imprinted in the genome of the dominant symbiotic fungus Cenococcum geophilum.</title>
        <authorList>
            <consortium name="DOE Joint Genome Institute"/>
            <person name="Peter M."/>
            <person name="Kohler A."/>
            <person name="Ohm R.A."/>
            <person name="Kuo A."/>
            <person name="Krutzmann J."/>
            <person name="Morin E."/>
            <person name="Arend M."/>
            <person name="Barry K.W."/>
            <person name="Binder M."/>
            <person name="Choi C."/>
            <person name="Clum A."/>
            <person name="Copeland A."/>
            <person name="Grisel N."/>
            <person name="Haridas S."/>
            <person name="Kipfer T."/>
            <person name="LaButti K."/>
            <person name="Lindquist E."/>
            <person name="Lipzen A."/>
            <person name="Maire R."/>
            <person name="Meier B."/>
            <person name="Mihaltcheva S."/>
            <person name="Molinier V."/>
            <person name="Murat C."/>
            <person name="Poggeler S."/>
            <person name="Quandt C.A."/>
            <person name="Sperisen C."/>
            <person name="Tritt A."/>
            <person name="Tisserant E."/>
            <person name="Crous P.W."/>
            <person name="Henrissat B."/>
            <person name="Nehls U."/>
            <person name="Egli S."/>
            <person name="Spatafora J.W."/>
            <person name="Grigoriev I.V."/>
            <person name="Martin F.M."/>
        </authorList>
    </citation>
    <scope>NUCLEOTIDE SEQUENCE [LARGE SCALE GENOMIC DNA]</scope>
    <source>
        <strain evidence="6 7">CBS 207.34</strain>
    </source>
</reference>
<dbReference type="GO" id="GO:0032259">
    <property type="term" value="P:methylation"/>
    <property type="evidence" value="ECO:0007669"/>
    <property type="project" value="UniProtKB-KW"/>
</dbReference>
<dbReference type="InterPro" id="IPR012675">
    <property type="entry name" value="Beta-grasp_dom_sf"/>
</dbReference>
<dbReference type="GO" id="GO:0008168">
    <property type="term" value="F:methyltransferase activity"/>
    <property type="evidence" value="ECO:0007669"/>
    <property type="project" value="UniProtKB-KW"/>
</dbReference>
<dbReference type="PROSITE" id="PS51085">
    <property type="entry name" value="2FE2S_FER_2"/>
    <property type="match status" value="1"/>
</dbReference>
<dbReference type="GO" id="GO:0030170">
    <property type="term" value="F:pyridoxal phosphate binding"/>
    <property type="evidence" value="ECO:0007669"/>
    <property type="project" value="InterPro"/>
</dbReference>
<keyword evidence="6" id="KW-0489">Methyltransferase</keyword>
<dbReference type="Pfam" id="PF03473">
    <property type="entry name" value="MOSC"/>
    <property type="match status" value="1"/>
</dbReference>
<evidence type="ECO:0000256" key="1">
    <source>
        <dbReference type="ARBA" id="ARBA00022714"/>
    </source>
</evidence>
<keyword evidence="6" id="KW-0808">Transferase</keyword>
<sequence>MAIYDVSALQEPFQSEKLVQVRTGKIKTVFGLPVLSAIFKTPRKDPVKVSKLGCEDDEHAFESHGGPDQALLHYCSRHYDAWRTELPSSAHLFSVGGFGENIVSSCANEHNICIGDIIAIGDEVVVQVSHPRQPCFKLNHRFEVKDMSRRSQTLARTGWYYRVLKEGCIQPGDEIKLLQRINPKWTVSTVQRYLYSEINNIEAMKELVELESLGSQIRNIFRNRLNKEFEDQERRLVGDETTEMKVWSEYKIVQKNMETPRISSFILEAVEPAETPTKVEPGSHVRLKLSGKLVRAYSVISGSTNSFELGVALDVQSRGGSEFLHEKAKPGDILTVGQITASFPLAKEADHHIIIAGGIGITAFLAATQYLKESGQSYEFHFAVATDVPFYRYLQPLGNKVTIYNKSKGQALNISKVLARNNDNSHVYCCGPPRLMDGVAKAAEQCGLPKDHVHFETFQVATSGDPFTAELLTSKKTIEVESNQSLLDVLRAVGLDIDSSCEVGNCGTCRVGVNRGRIDHRGTALLAEERETAMLSCVSRGIGHIALDL</sequence>
<dbReference type="Gene3D" id="3.10.20.30">
    <property type="match status" value="1"/>
</dbReference>
<dbReference type="InterPro" id="IPR052353">
    <property type="entry name" value="Benzoxazolinone_Detox_Enz"/>
</dbReference>
<protein>
    <submittedName>
        <fullName evidence="6">Putative vanillate O-demethylase oxidoreductase</fullName>
    </submittedName>
</protein>
<keyword evidence="1" id="KW-0479">Metal-binding</keyword>
<dbReference type="PRINTS" id="PR00409">
    <property type="entry name" value="PHDIOXRDTASE"/>
</dbReference>
<feature type="domain" description="FAD-binding FR-type" evidence="5">
    <location>
        <begin position="245"/>
        <end position="346"/>
    </location>
</feature>
<dbReference type="AlphaFoldDB" id="A0A8E2F3U1"/>
<evidence type="ECO:0000259" key="5">
    <source>
        <dbReference type="PROSITE" id="PS51384"/>
    </source>
</evidence>
<dbReference type="Gene3D" id="2.40.30.10">
    <property type="entry name" value="Translation factors"/>
    <property type="match status" value="1"/>
</dbReference>
<dbReference type="SUPFAM" id="SSF50800">
    <property type="entry name" value="PK beta-barrel domain-like"/>
    <property type="match status" value="1"/>
</dbReference>
<dbReference type="GO" id="GO:0051537">
    <property type="term" value="F:2 iron, 2 sulfur cluster binding"/>
    <property type="evidence" value="ECO:0007669"/>
    <property type="project" value="UniProtKB-KW"/>
</dbReference>
<name>A0A8E2F3U1_9PEZI</name>
<feature type="domain" description="MOSC" evidence="4">
    <location>
        <begin position="32"/>
        <end position="178"/>
    </location>
</feature>
<dbReference type="InterPro" id="IPR017927">
    <property type="entry name" value="FAD-bd_FR_type"/>
</dbReference>
<dbReference type="PANTHER" id="PTHR30212:SF2">
    <property type="entry name" value="PROTEIN YIIM"/>
    <property type="match status" value="1"/>
</dbReference>
<dbReference type="InterPro" id="IPR005302">
    <property type="entry name" value="MoCF_Sase_C"/>
</dbReference>
<keyword evidence="1" id="KW-0001">2Fe-2S</keyword>
<keyword evidence="7" id="KW-1185">Reference proteome</keyword>
<dbReference type="SUPFAM" id="SSF52343">
    <property type="entry name" value="Ferredoxin reductase-like, C-terminal NADP-linked domain"/>
    <property type="match status" value="1"/>
</dbReference>
<dbReference type="InterPro" id="IPR001041">
    <property type="entry name" value="2Fe-2S_ferredoxin-type"/>
</dbReference>
<dbReference type="InterPro" id="IPR006058">
    <property type="entry name" value="2Fe2S_fd_BS"/>
</dbReference>